<sequence>MNILVDSGLKKKIQIENRKHRRGIYYLWLFEKISFALVIAYAILFPIYCIVTGKFVSTNMRTGELSYFLVASFTSCIVAMGLAAVLFIYVLRIRLEHTFIGGRIDEMIEIVDHKLFYIFRIKYQTPADKRNIVVIDLNRINNLSYDDKLFEISIDGMMVEKIVNTSTDVHKINITEMVDSNIKINDYFTPSLYEILKSKIN</sequence>
<feature type="transmembrane region" description="Helical" evidence="1">
    <location>
        <begin position="24"/>
        <end position="47"/>
    </location>
</feature>
<dbReference type="AlphaFoldDB" id="A0A173VS72"/>
<organism evidence="2 3">
    <name type="scientific">Agathobacter rectalis</name>
    <dbReference type="NCBI Taxonomy" id="39491"/>
    <lineage>
        <taxon>Bacteria</taxon>
        <taxon>Bacillati</taxon>
        <taxon>Bacillota</taxon>
        <taxon>Clostridia</taxon>
        <taxon>Lachnospirales</taxon>
        <taxon>Lachnospiraceae</taxon>
        <taxon>Agathobacter</taxon>
    </lineage>
</organism>
<accession>A0A173VS72</accession>
<evidence type="ECO:0000313" key="3">
    <source>
        <dbReference type="Proteomes" id="UP000095673"/>
    </source>
</evidence>
<gene>
    <name evidence="2" type="ORF">ERS852580_03473</name>
</gene>
<feature type="transmembrane region" description="Helical" evidence="1">
    <location>
        <begin position="67"/>
        <end position="91"/>
    </location>
</feature>
<evidence type="ECO:0000256" key="1">
    <source>
        <dbReference type="SAM" id="Phobius"/>
    </source>
</evidence>
<proteinExistence type="predicted"/>
<keyword evidence="1" id="KW-0472">Membrane</keyword>
<dbReference type="OrthoDB" id="3035292at2"/>
<evidence type="ECO:0000313" key="2">
    <source>
        <dbReference type="EMBL" id="CUN29884.1"/>
    </source>
</evidence>
<name>A0A173VS72_9FIRM</name>
<keyword evidence="1" id="KW-0812">Transmembrane</keyword>
<dbReference type="Proteomes" id="UP000095673">
    <property type="component" value="Unassembled WGS sequence"/>
</dbReference>
<protein>
    <submittedName>
        <fullName evidence="2">Uncharacterized protein</fullName>
    </submittedName>
</protein>
<dbReference type="RefSeq" id="WP_055238826.1">
    <property type="nucleotide sequence ID" value="NZ_CYXM01000030.1"/>
</dbReference>
<keyword evidence="1" id="KW-1133">Transmembrane helix</keyword>
<reference evidence="2 3" key="1">
    <citation type="submission" date="2015-09" db="EMBL/GenBank/DDBJ databases">
        <authorList>
            <consortium name="Pathogen Informatics"/>
        </authorList>
    </citation>
    <scope>NUCLEOTIDE SEQUENCE [LARGE SCALE GENOMIC DNA]</scope>
    <source>
        <strain evidence="2 3">2789STDY5834968</strain>
    </source>
</reference>
<dbReference type="EMBL" id="CYXM01000030">
    <property type="protein sequence ID" value="CUN29884.1"/>
    <property type="molecule type" value="Genomic_DNA"/>
</dbReference>